<protein>
    <submittedName>
        <fullName evidence="3">Uncharacterized protein</fullName>
    </submittedName>
</protein>
<sequence length="190" mass="20729">MVPVLILLEIAFFVLTWIISLMVINLKTLFYEVDVRLGWFIFTIPIFSLLFAPLYFYGKELLLARSLLNGGVVNREEMAHVTPLESVAVGDQRDRTGAGGMNNDFNNTDGVNKNAGPGGNSAGGIPVISNSNNATPVGNNIPVNNNINNQNVNLNNNFAQKNASMVNQEDSIQPGNLSNNKYFTPTSYCS</sequence>
<name>A0AAD5XYC6_9FUNG</name>
<reference evidence="3" key="1">
    <citation type="submission" date="2020-05" db="EMBL/GenBank/DDBJ databases">
        <title>Phylogenomic resolution of chytrid fungi.</title>
        <authorList>
            <person name="Stajich J.E."/>
            <person name="Amses K."/>
            <person name="Simmons R."/>
            <person name="Seto K."/>
            <person name="Myers J."/>
            <person name="Bonds A."/>
            <person name="Quandt C.A."/>
            <person name="Barry K."/>
            <person name="Liu P."/>
            <person name="Grigoriev I."/>
            <person name="Longcore J.E."/>
            <person name="James T.Y."/>
        </authorList>
    </citation>
    <scope>NUCLEOTIDE SEQUENCE</scope>
    <source>
        <strain evidence="3">JEL0476</strain>
    </source>
</reference>
<evidence type="ECO:0000256" key="1">
    <source>
        <dbReference type="SAM" id="MobiDB-lite"/>
    </source>
</evidence>
<comment type="caution">
    <text evidence="3">The sequence shown here is derived from an EMBL/GenBank/DDBJ whole genome shotgun (WGS) entry which is preliminary data.</text>
</comment>
<organism evidence="3 4">
    <name type="scientific">Clydaea vesicula</name>
    <dbReference type="NCBI Taxonomy" id="447962"/>
    <lineage>
        <taxon>Eukaryota</taxon>
        <taxon>Fungi</taxon>
        <taxon>Fungi incertae sedis</taxon>
        <taxon>Chytridiomycota</taxon>
        <taxon>Chytridiomycota incertae sedis</taxon>
        <taxon>Chytridiomycetes</taxon>
        <taxon>Lobulomycetales</taxon>
        <taxon>Lobulomycetaceae</taxon>
        <taxon>Clydaea</taxon>
    </lineage>
</organism>
<keyword evidence="2" id="KW-0472">Membrane</keyword>
<gene>
    <name evidence="3" type="ORF">HK099_006758</name>
</gene>
<keyword evidence="2" id="KW-0812">Transmembrane</keyword>
<proteinExistence type="predicted"/>
<dbReference type="EMBL" id="JADGJW010000060">
    <property type="protein sequence ID" value="KAJ3225485.1"/>
    <property type="molecule type" value="Genomic_DNA"/>
</dbReference>
<accession>A0AAD5XYC6</accession>
<evidence type="ECO:0000313" key="3">
    <source>
        <dbReference type="EMBL" id="KAJ3225485.1"/>
    </source>
</evidence>
<keyword evidence="4" id="KW-1185">Reference proteome</keyword>
<feature type="transmembrane region" description="Helical" evidence="2">
    <location>
        <begin position="37"/>
        <end position="57"/>
    </location>
</feature>
<dbReference type="Proteomes" id="UP001211065">
    <property type="component" value="Unassembled WGS sequence"/>
</dbReference>
<feature type="transmembrane region" description="Helical" evidence="2">
    <location>
        <begin position="6"/>
        <end position="25"/>
    </location>
</feature>
<keyword evidence="2" id="KW-1133">Transmembrane helix</keyword>
<dbReference type="AlphaFoldDB" id="A0AAD5XYC6"/>
<evidence type="ECO:0000313" key="4">
    <source>
        <dbReference type="Proteomes" id="UP001211065"/>
    </source>
</evidence>
<feature type="region of interest" description="Disordered" evidence="1">
    <location>
        <begin position="168"/>
        <end position="190"/>
    </location>
</feature>
<evidence type="ECO:0000256" key="2">
    <source>
        <dbReference type="SAM" id="Phobius"/>
    </source>
</evidence>